<dbReference type="InterPro" id="IPR044643">
    <property type="entry name" value="TrpF_fam"/>
</dbReference>
<evidence type="ECO:0000256" key="5">
    <source>
        <dbReference type="ARBA" id="ARBA00022605"/>
    </source>
</evidence>
<evidence type="ECO:0000256" key="4">
    <source>
        <dbReference type="ARBA" id="ARBA00022272"/>
    </source>
</evidence>
<name>A0A1H5RUV7_9SPHI</name>
<comment type="pathway">
    <text evidence="2 9">Amino-acid biosynthesis; L-tryptophan biosynthesis; L-tryptophan from chorismate: step 3/5.</text>
</comment>
<keyword evidence="5 9" id="KW-0028">Amino-acid biosynthesis</keyword>
<comment type="similarity">
    <text evidence="9">Belongs to the TrpF family.</text>
</comment>
<evidence type="ECO:0000256" key="1">
    <source>
        <dbReference type="ARBA" id="ARBA00001164"/>
    </source>
</evidence>
<keyword evidence="7 9" id="KW-0057">Aromatic amino acid biosynthesis</keyword>
<dbReference type="SUPFAM" id="SSF51366">
    <property type="entry name" value="Ribulose-phoshate binding barrel"/>
    <property type="match status" value="1"/>
</dbReference>
<comment type="catalytic activity">
    <reaction evidence="1 9">
        <text>N-(5-phospho-beta-D-ribosyl)anthranilate = 1-(2-carboxyphenylamino)-1-deoxy-D-ribulose 5-phosphate</text>
        <dbReference type="Rhea" id="RHEA:21540"/>
        <dbReference type="ChEBI" id="CHEBI:18277"/>
        <dbReference type="ChEBI" id="CHEBI:58613"/>
        <dbReference type="EC" id="5.3.1.24"/>
    </reaction>
</comment>
<dbReference type="GO" id="GO:0004640">
    <property type="term" value="F:phosphoribosylanthranilate isomerase activity"/>
    <property type="evidence" value="ECO:0007669"/>
    <property type="project" value="UniProtKB-UniRule"/>
</dbReference>
<sequence length="213" mass="23925">MAKELLIKVCGMRETENIRDLANLPIDYMGHIFYGKSPRFAENLAVQQLPNSIKRTGVFVNADFNSIMDLAKKHGLTTIQLHGDESPLIAQGLKAQGLEIIKAFGIDEQFDWSRLQGYAEFVDYFLFDSKSPAYGGTGQSFNWQKLKEYPLSKPYFLSGGLSLDNLKEAIAFADERLVGLDLNSKFEIKPGLKNIEQLTTAVKIIRNEQISSQ</sequence>
<reference evidence="12" key="1">
    <citation type="submission" date="2016-10" db="EMBL/GenBank/DDBJ databases">
        <authorList>
            <person name="Varghese N."/>
            <person name="Submissions S."/>
        </authorList>
    </citation>
    <scope>NUCLEOTIDE SEQUENCE [LARGE SCALE GENOMIC DNA]</scope>
    <source>
        <strain evidence="12">DSM 22361</strain>
    </source>
</reference>
<dbReference type="OrthoDB" id="9786954at2"/>
<evidence type="ECO:0000259" key="10">
    <source>
        <dbReference type="Pfam" id="PF00697"/>
    </source>
</evidence>
<evidence type="ECO:0000256" key="3">
    <source>
        <dbReference type="ARBA" id="ARBA00012572"/>
    </source>
</evidence>
<dbReference type="EMBL" id="FNUT01000001">
    <property type="protein sequence ID" value="SEF42092.1"/>
    <property type="molecule type" value="Genomic_DNA"/>
</dbReference>
<dbReference type="InterPro" id="IPR011060">
    <property type="entry name" value="RibuloseP-bd_barrel"/>
</dbReference>
<dbReference type="EC" id="5.3.1.24" evidence="3 9"/>
<dbReference type="InterPro" id="IPR001240">
    <property type="entry name" value="PRAI_dom"/>
</dbReference>
<evidence type="ECO:0000256" key="9">
    <source>
        <dbReference type="HAMAP-Rule" id="MF_00135"/>
    </source>
</evidence>
<dbReference type="PANTHER" id="PTHR42894:SF1">
    <property type="entry name" value="N-(5'-PHOSPHORIBOSYL)ANTHRANILATE ISOMERASE"/>
    <property type="match status" value="1"/>
</dbReference>
<dbReference type="Proteomes" id="UP000236731">
    <property type="component" value="Unassembled WGS sequence"/>
</dbReference>
<dbReference type="GO" id="GO:0000162">
    <property type="term" value="P:L-tryptophan biosynthetic process"/>
    <property type="evidence" value="ECO:0007669"/>
    <property type="project" value="UniProtKB-UniRule"/>
</dbReference>
<dbReference type="UniPathway" id="UPA00035">
    <property type="reaction ID" value="UER00042"/>
</dbReference>
<feature type="domain" description="N-(5'phosphoribosyl) anthranilate isomerase (PRAI)" evidence="10">
    <location>
        <begin position="8"/>
        <end position="202"/>
    </location>
</feature>
<dbReference type="Pfam" id="PF00697">
    <property type="entry name" value="PRAI"/>
    <property type="match status" value="1"/>
</dbReference>
<proteinExistence type="inferred from homology"/>
<keyword evidence="6 9" id="KW-0822">Tryptophan biosynthesis</keyword>
<evidence type="ECO:0000313" key="12">
    <source>
        <dbReference type="Proteomes" id="UP000236731"/>
    </source>
</evidence>
<dbReference type="PANTHER" id="PTHR42894">
    <property type="entry name" value="N-(5'-PHOSPHORIBOSYL)ANTHRANILATE ISOMERASE"/>
    <property type="match status" value="1"/>
</dbReference>
<protein>
    <recommendedName>
        <fullName evidence="4 9">N-(5'-phosphoribosyl)anthranilate isomerase</fullName>
        <shortName evidence="9">PRAI</shortName>
        <ecNumber evidence="3 9">5.3.1.24</ecNumber>
    </recommendedName>
</protein>
<gene>
    <name evidence="9" type="primary">trpF</name>
    <name evidence="11" type="ORF">SAMN05421877_10176</name>
</gene>
<evidence type="ECO:0000256" key="8">
    <source>
        <dbReference type="ARBA" id="ARBA00023235"/>
    </source>
</evidence>
<dbReference type="RefSeq" id="WP_103904754.1">
    <property type="nucleotide sequence ID" value="NZ_CP049246.1"/>
</dbReference>
<dbReference type="AlphaFoldDB" id="A0A1H5RUV7"/>
<organism evidence="11 12">
    <name type="scientific">Sphingobacterium lactis</name>
    <dbReference type="NCBI Taxonomy" id="797291"/>
    <lineage>
        <taxon>Bacteria</taxon>
        <taxon>Pseudomonadati</taxon>
        <taxon>Bacteroidota</taxon>
        <taxon>Sphingobacteriia</taxon>
        <taxon>Sphingobacteriales</taxon>
        <taxon>Sphingobacteriaceae</taxon>
        <taxon>Sphingobacterium</taxon>
    </lineage>
</organism>
<dbReference type="InterPro" id="IPR013785">
    <property type="entry name" value="Aldolase_TIM"/>
</dbReference>
<keyword evidence="8 9" id="KW-0413">Isomerase</keyword>
<accession>A0A1H5RUV7</accession>
<evidence type="ECO:0000313" key="11">
    <source>
        <dbReference type="EMBL" id="SEF42092.1"/>
    </source>
</evidence>
<dbReference type="Gene3D" id="3.20.20.70">
    <property type="entry name" value="Aldolase class I"/>
    <property type="match status" value="1"/>
</dbReference>
<evidence type="ECO:0000256" key="2">
    <source>
        <dbReference type="ARBA" id="ARBA00004664"/>
    </source>
</evidence>
<evidence type="ECO:0000256" key="7">
    <source>
        <dbReference type="ARBA" id="ARBA00023141"/>
    </source>
</evidence>
<keyword evidence="12" id="KW-1185">Reference proteome</keyword>
<dbReference type="HAMAP" id="MF_00135">
    <property type="entry name" value="PRAI"/>
    <property type="match status" value="1"/>
</dbReference>
<dbReference type="CDD" id="cd00405">
    <property type="entry name" value="PRAI"/>
    <property type="match status" value="1"/>
</dbReference>
<evidence type="ECO:0000256" key="6">
    <source>
        <dbReference type="ARBA" id="ARBA00022822"/>
    </source>
</evidence>